<keyword evidence="2" id="KW-1133">Transmembrane helix</keyword>
<protein>
    <submittedName>
        <fullName evidence="3">Uncharacterized protein</fullName>
    </submittedName>
</protein>
<keyword evidence="2" id="KW-0472">Membrane</keyword>
<sequence>MESSPQAELNESNKNLASTVGSGNSGIDSYTWTRYTEEAAIYFGSKNRVKFFFLSLDILISFLYNLIIDLRDNPRKLLSF</sequence>
<gene>
    <name evidence="3" type="ORF">MERR_LOCUS1368</name>
</gene>
<keyword evidence="2" id="KW-0812">Transmembrane</keyword>
<evidence type="ECO:0000313" key="3">
    <source>
        <dbReference type="EMBL" id="CAA7014134.1"/>
    </source>
</evidence>
<dbReference type="Proteomes" id="UP000467841">
    <property type="component" value="Unassembled WGS sequence"/>
</dbReference>
<feature type="region of interest" description="Disordered" evidence="1">
    <location>
        <begin position="1"/>
        <end position="27"/>
    </location>
</feature>
<comment type="caution">
    <text evidence="3">The sequence shown here is derived from an EMBL/GenBank/DDBJ whole genome shotgun (WGS) entry which is preliminary data.</text>
</comment>
<reference evidence="3" key="1">
    <citation type="submission" date="2020-01" db="EMBL/GenBank/DDBJ databases">
        <authorList>
            <person name="Mishra B."/>
        </authorList>
    </citation>
    <scope>NUCLEOTIDE SEQUENCE [LARGE SCALE GENOMIC DNA]</scope>
</reference>
<keyword evidence="4" id="KW-1185">Reference proteome</keyword>
<organism evidence="3 4">
    <name type="scientific">Microthlaspi erraticum</name>
    <dbReference type="NCBI Taxonomy" id="1685480"/>
    <lineage>
        <taxon>Eukaryota</taxon>
        <taxon>Viridiplantae</taxon>
        <taxon>Streptophyta</taxon>
        <taxon>Embryophyta</taxon>
        <taxon>Tracheophyta</taxon>
        <taxon>Spermatophyta</taxon>
        <taxon>Magnoliopsida</taxon>
        <taxon>eudicotyledons</taxon>
        <taxon>Gunneridae</taxon>
        <taxon>Pentapetalae</taxon>
        <taxon>rosids</taxon>
        <taxon>malvids</taxon>
        <taxon>Brassicales</taxon>
        <taxon>Brassicaceae</taxon>
        <taxon>Coluteocarpeae</taxon>
        <taxon>Microthlaspi</taxon>
    </lineage>
</organism>
<name>A0A6D2HFX6_9BRAS</name>
<evidence type="ECO:0000313" key="4">
    <source>
        <dbReference type="Proteomes" id="UP000467841"/>
    </source>
</evidence>
<evidence type="ECO:0000256" key="2">
    <source>
        <dbReference type="SAM" id="Phobius"/>
    </source>
</evidence>
<evidence type="ECO:0000256" key="1">
    <source>
        <dbReference type="SAM" id="MobiDB-lite"/>
    </source>
</evidence>
<feature type="transmembrane region" description="Helical" evidence="2">
    <location>
        <begin position="51"/>
        <end position="68"/>
    </location>
</feature>
<dbReference type="EMBL" id="CACVBM020000088">
    <property type="protein sequence ID" value="CAA7014134.1"/>
    <property type="molecule type" value="Genomic_DNA"/>
</dbReference>
<proteinExistence type="predicted"/>
<accession>A0A6D2HFX6</accession>
<dbReference type="AlphaFoldDB" id="A0A6D2HFX6"/>